<dbReference type="InterPro" id="IPR003593">
    <property type="entry name" value="AAA+_ATPase"/>
</dbReference>
<proteinExistence type="predicted"/>
<evidence type="ECO:0000256" key="7">
    <source>
        <dbReference type="ARBA" id="ARBA00023136"/>
    </source>
</evidence>
<gene>
    <name evidence="9" type="ORF">TRIP_B50433</name>
</gene>
<evidence type="ECO:0000256" key="1">
    <source>
        <dbReference type="ARBA" id="ARBA00004202"/>
    </source>
</evidence>
<keyword evidence="2" id="KW-0813">Transport</keyword>
<dbReference type="GO" id="GO:0005886">
    <property type="term" value="C:plasma membrane"/>
    <property type="evidence" value="ECO:0007669"/>
    <property type="project" value="UniProtKB-SubCell"/>
</dbReference>
<evidence type="ECO:0000256" key="4">
    <source>
        <dbReference type="ARBA" id="ARBA00022496"/>
    </source>
</evidence>
<evidence type="ECO:0000256" key="3">
    <source>
        <dbReference type="ARBA" id="ARBA00022475"/>
    </source>
</evidence>
<feature type="domain" description="AAA+ ATPase" evidence="8">
    <location>
        <begin position="35"/>
        <end position="198"/>
    </location>
</feature>
<reference evidence="9" key="1">
    <citation type="submission" date="2018-07" db="EMBL/GenBank/DDBJ databases">
        <authorList>
            <consortium name="Genoscope - CEA"/>
            <person name="William W."/>
        </authorList>
    </citation>
    <scope>NUCLEOTIDE SEQUENCE</scope>
    <source>
        <strain evidence="9">IK1</strain>
    </source>
</reference>
<dbReference type="GO" id="GO:0005524">
    <property type="term" value="F:ATP binding"/>
    <property type="evidence" value="ECO:0007669"/>
    <property type="project" value="InterPro"/>
</dbReference>
<accession>A0A653AHY2</accession>
<keyword evidence="7" id="KW-0472">Membrane</keyword>
<dbReference type="InterPro" id="IPR051535">
    <property type="entry name" value="Siderophore_ABC-ATPase"/>
</dbReference>
<organism evidence="9">
    <name type="scientific">Uncultured Desulfatiglans sp</name>
    <dbReference type="NCBI Taxonomy" id="1748965"/>
    <lineage>
        <taxon>Bacteria</taxon>
        <taxon>Pseudomonadati</taxon>
        <taxon>Thermodesulfobacteriota</taxon>
        <taxon>Desulfobacteria</taxon>
        <taxon>Desulfatiglandales</taxon>
        <taxon>Desulfatiglandaceae</taxon>
        <taxon>Desulfatiglans</taxon>
        <taxon>environmental samples</taxon>
    </lineage>
</organism>
<dbReference type="PANTHER" id="PTHR42771:SF2">
    <property type="entry name" value="IRON(3+)-HYDROXAMATE IMPORT ATP-BINDING PROTEIN FHUC"/>
    <property type="match status" value="1"/>
</dbReference>
<evidence type="ECO:0000313" key="9">
    <source>
        <dbReference type="EMBL" id="VBB47638.1"/>
    </source>
</evidence>
<dbReference type="CDD" id="cd00267">
    <property type="entry name" value="ABC_ATPase"/>
    <property type="match status" value="1"/>
</dbReference>
<evidence type="ECO:0000259" key="8">
    <source>
        <dbReference type="SMART" id="SM00382"/>
    </source>
</evidence>
<dbReference type="PANTHER" id="PTHR42771">
    <property type="entry name" value="IRON(3+)-HYDROXAMATE IMPORT ATP-BINDING PROTEIN FHUC"/>
    <property type="match status" value="1"/>
</dbReference>
<keyword evidence="3" id="KW-1003">Cell membrane</keyword>
<sequence length="243" mass="28040">MYVDTITILHSRFPRRESYPFNVPALSCTDRLDLRDRAVFLVGDNGSGKSTLLEAVARRYGLTVWGGEKTHTAHRNPFSKSLHHFLSMEGTWEWGGIVKGFFFRAESFFNFAAFIDDMSLTDRNLLDYYGGRSLHQQSHGEAFLSFFEHRCRLPGLYLLDEPEAALSPRNQLQFIFILHRALARPATQFIIATHSPILLSYPKAQILSCDHAPIEEIAYQQTKSYRFYKDFLEDPTAFLKDFE</sequence>
<dbReference type="GO" id="GO:0006826">
    <property type="term" value="P:iron ion transport"/>
    <property type="evidence" value="ECO:0007669"/>
    <property type="project" value="UniProtKB-KW"/>
</dbReference>
<evidence type="ECO:0000256" key="5">
    <source>
        <dbReference type="ARBA" id="ARBA00023004"/>
    </source>
</evidence>
<dbReference type="InterPro" id="IPR027417">
    <property type="entry name" value="P-loop_NTPase"/>
</dbReference>
<keyword evidence="4" id="KW-0410">Iron transport</keyword>
<evidence type="ECO:0000256" key="2">
    <source>
        <dbReference type="ARBA" id="ARBA00022448"/>
    </source>
</evidence>
<keyword evidence="5" id="KW-0408">Iron</keyword>
<dbReference type="Gene3D" id="3.40.50.300">
    <property type="entry name" value="P-loop containing nucleotide triphosphate hydrolases"/>
    <property type="match status" value="2"/>
</dbReference>
<dbReference type="InterPro" id="IPR003959">
    <property type="entry name" value="ATPase_AAA_core"/>
</dbReference>
<dbReference type="EMBL" id="UPXX01000032">
    <property type="protein sequence ID" value="VBB47638.1"/>
    <property type="molecule type" value="Genomic_DNA"/>
</dbReference>
<dbReference type="SUPFAM" id="SSF52540">
    <property type="entry name" value="P-loop containing nucleoside triphosphate hydrolases"/>
    <property type="match status" value="1"/>
</dbReference>
<keyword evidence="6" id="KW-0406">Ion transport</keyword>
<protein>
    <submittedName>
        <fullName evidence="9">Putative ATPase</fullName>
    </submittedName>
</protein>
<name>A0A653AHY2_UNCDX</name>
<dbReference type="GO" id="GO:0016887">
    <property type="term" value="F:ATP hydrolysis activity"/>
    <property type="evidence" value="ECO:0007669"/>
    <property type="project" value="InterPro"/>
</dbReference>
<dbReference type="AlphaFoldDB" id="A0A653AHY2"/>
<dbReference type="SMART" id="SM00382">
    <property type="entry name" value="AAA"/>
    <property type="match status" value="1"/>
</dbReference>
<evidence type="ECO:0000256" key="6">
    <source>
        <dbReference type="ARBA" id="ARBA00023065"/>
    </source>
</evidence>
<dbReference type="Pfam" id="PF13304">
    <property type="entry name" value="AAA_21"/>
    <property type="match status" value="1"/>
</dbReference>
<comment type="subcellular location">
    <subcellularLocation>
        <location evidence="1">Cell membrane</location>
        <topology evidence="1">Peripheral membrane protein</topology>
    </subcellularLocation>
</comment>